<sequence length="103" mass="10858">MTQKKGGPCRLTVRPEPLTFTVNGQEVVAYQGETVGAALAALGQRAVRLSEKYGDLRGLFCGMGVCQECRVSVDGVPNVRACMTPVSPGMRVELLGVEGPPHG</sequence>
<name>A0A1F6D1Y8_HANXR</name>
<evidence type="ECO:0000313" key="2">
    <source>
        <dbReference type="EMBL" id="OGG55444.1"/>
    </source>
</evidence>
<dbReference type="EMBL" id="MFKF01000077">
    <property type="protein sequence ID" value="OGG55444.1"/>
    <property type="molecule type" value="Genomic_DNA"/>
</dbReference>
<evidence type="ECO:0000313" key="3">
    <source>
        <dbReference type="Proteomes" id="UP000178606"/>
    </source>
</evidence>
<proteinExistence type="predicted"/>
<evidence type="ECO:0008006" key="4">
    <source>
        <dbReference type="Google" id="ProtNLM"/>
    </source>
</evidence>
<gene>
    <name evidence="2" type="ORF">A3F84_14970</name>
</gene>
<dbReference type="GO" id="GO:0016491">
    <property type="term" value="F:oxidoreductase activity"/>
    <property type="evidence" value="ECO:0007669"/>
    <property type="project" value="UniProtKB-KW"/>
</dbReference>
<evidence type="ECO:0000256" key="1">
    <source>
        <dbReference type="ARBA" id="ARBA00023002"/>
    </source>
</evidence>
<dbReference type="GO" id="GO:0051536">
    <property type="term" value="F:iron-sulfur cluster binding"/>
    <property type="evidence" value="ECO:0007669"/>
    <property type="project" value="InterPro"/>
</dbReference>
<protein>
    <recommendedName>
        <fullName evidence="4">(2Fe-2S)-binding protein</fullName>
    </recommendedName>
</protein>
<dbReference type="Proteomes" id="UP000178606">
    <property type="component" value="Unassembled WGS sequence"/>
</dbReference>
<accession>A0A1F6D1Y8</accession>
<dbReference type="Gene3D" id="3.10.20.440">
    <property type="entry name" value="2Fe-2S iron-sulphur cluster binding domain, sarcosine oxidase, alpha subunit, N-terminal domain"/>
    <property type="match status" value="1"/>
</dbReference>
<keyword evidence="1" id="KW-0560">Oxidoreductase</keyword>
<dbReference type="Pfam" id="PF13510">
    <property type="entry name" value="Fer2_4"/>
    <property type="match status" value="1"/>
</dbReference>
<dbReference type="InterPro" id="IPR042204">
    <property type="entry name" value="2Fe-2S-bd_N"/>
</dbReference>
<dbReference type="InterPro" id="IPR036010">
    <property type="entry name" value="2Fe-2S_ferredoxin-like_sf"/>
</dbReference>
<dbReference type="SUPFAM" id="SSF54292">
    <property type="entry name" value="2Fe-2S ferredoxin-like"/>
    <property type="match status" value="1"/>
</dbReference>
<reference evidence="2 3" key="1">
    <citation type="journal article" date="2016" name="Nat. Commun.">
        <title>Thousands of microbial genomes shed light on interconnected biogeochemical processes in an aquifer system.</title>
        <authorList>
            <person name="Anantharaman K."/>
            <person name="Brown C.T."/>
            <person name="Hug L.A."/>
            <person name="Sharon I."/>
            <person name="Castelle C.J."/>
            <person name="Probst A.J."/>
            <person name="Thomas B.C."/>
            <person name="Singh A."/>
            <person name="Wilkins M.J."/>
            <person name="Karaoz U."/>
            <person name="Brodie E.L."/>
            <person name="Williams K.H."/>
            <person name="Hubbard S.S."/>
            <person name="Banfield J.F."/>
        </authorList>
    </citation>
    <scope>NUCLEOTIDE SEQUENCE [LARGE SCALE GENOMIC DNA]</scope>
    <source>
        <strain evidence="3">RIFCSPLOWO2_12_FULL_64_10</strain>
    </source>
</reference>
<comment type="caution">
    <text evidence="2">The sequence shown here is derived from an EMBL/GenBank/DDBJ whole genome shotgun (WGS) entry which is preliminary data.</text>
</comment>
<organism evidence="2 3">
    <name type="scientific">Handelsmanbacteria sp. (strain RIFCSPLOWO2_12_FULL_64_10)</name>
    <dbReference type="NCBI Taxonomy" id="1817868"/>
    <lineage>
        <taxon>Bacteria</taxon>
        <taxon>Candidatus Handelsmaniibacteriota</taxon>
    </lineage>
</organism>
<dbReference type="AlphaFoldDB" id="A0A1F6D1Y8"/>